<comment type="caution">
    <text evidence="1">The sequence shown here is derived from an EMBL/GenBank/DDBJ whole genome shotgun (WGS) entry which is preliminary data.</text>
</comment>
<dbReference type="Proteomes" id="UP000824890">
    <property type="component" value="Unassembled WGS sequence"/>
</dbReference>
<evidence type="ECO:0000313" key="1">
    <source>
        <dbReference type="EMBL" id="KAH0879338.1"/>
    </source>
</evidence>
<keyword evidence="2" id="KW-1185">Reference proteome</keyword>
<reference evidence="1 2" key="1">
    <citation type="submission" date="2021-05" db="EMBL/GenBank/DDBJ databases">
        <title>Genome Assembly of Synthetic Allotetraploid Brassica napus Reveals Homoeologous Exchanges between Subgenomes.</title>
        <authorList>
            <person name="Davis J.T."/>
        </authorList>
    </citation>
    <scope>NUCLEOTIDE SEQUENCE [LARGE SCALE GENOMIC DNA]</scope>
    <source>
        <strain evidence="2">cv. Da-Ae</strain>
        <tissue evidence="1">Seedling</tissue>
    </source>
</reference>
<organism evidence="1 2">
    <name type="scientific">Brassica napus</name>
    <name type="common">Rape</name>
    <dbReference type="NCBI Taxonomy" id="3708"/>
    <lineage>
        <taxon>Eukaryota</taxon>
        <taxon>Viridiplantae</taxon>
        <taxon>Streptophyta</taxon>
        <taxon>Embryophyta</taxon>
        <taxon>Tracheophyta</taxon>
        <taxon>Spermatophyta</taxon>
        <taxon>Magnoliopsida</taxon>
        <taxon>eudicotyledons</taxon>
        <taxon>Gunneridae</taxon>
        <taxon>Pentapetalae</taxon>
        <taxon>rosids</taxon>
        <taxon>malvids</taxon>
        <taxon>Brassicales</taxon>
        <taxon>Brassicaceae</taxon>
        <taxon>Brassiceae</taxon>
        <taxon>Brassica</taxon>
    </lineage>
</organism>
<dbReference type="EMBL" id="JAGKQM010000015">
    <property type="protein sequence ID" value="KAH0879338.1"/>
    <property type="molecule type" value="Genomic_DNA"/>
</dbReference>
<gene>
    <name evidence="1" type="ORF">HID58_066732</name>
</gene>
<evidence type="ECO:0000313" key="2">
    <source>
        <dbReference type="Proteomes" id="UP000824890"/>
    </source>
</evidence>
<accession>A0ABQ7ZGY1</accession>
<proteinExistence type="predicted"/>
<sequence>MDAKARKCIINNFTIQGFVEYVNNLTTKVQIMEVSVAEKVSYTLEASIYAQMEARMGLAKEQDYYIRQINNSSLWGKIRSNADNSNAKMKLVAIHWYRNINSVNIYPIQCVIKKKKKDKKTMQMLKKENKDEAPLRKLRKEKAFLIPRLNDKSIST</sequence>
<protein>
    <submittedName>
        <fullName evidence="1">Uncharacterized protein</fullName>
    </submittedName>
</protein>
<name>A0ABQ7ZGY1_BRANA</name>